<dbReference type="GO" id="GO:0005763">
    <property type="term" value="C:mitochondrial small ribosomal subunit"/>
    <property type="evidence" value="ECO:0007669"/>
    <property type="project" value="TreeGrafter"/>
</dbReference>
<dbReference type="PANTHER" id="PTHR13071">
    <property type="entry name" value="MITOCHONDRIAL 28S RIBOSOMAL PROTEIN S22"/>
    <property type="match status" value="1"/>
</dbReference>
<dbReference type="Proteomes" id="UP001652582">
    <property type="component" value="Chromosome 5"/>
</dbReference>
<dbReference type="GeneID" id="112043490"/>
<keyword evidence="2" id="KW-0689">Ribosomal protein</keyword>
<dbReference type="OrthoDB" id="10052321at2759"/>
<evidence type="ECO:0000313" key="1">
    <source>
        <dbReference type="Proteomes" id="UP001652582"/>
    </source>
</evidence>
<protein>
    <submittedName>
        <fullName evidence="2">28S ribosomal protein S22, mitochondrial isoform X1</fullName>
    </submittedName>
</protein>
<dbReference type="GO" id="GO:0003735">
    <property type="term" value="F:structural constituent of ribosome"/>
    <property type="evidence" value="ECO:0007669"/>
    <property type="project" value="TreeGrafter"/>
</dbReference>
<organism evidence="1 2">
    <name type="scientific">Bicyclus anynana</name>
    <name type="common">Squinting bush brown butterfly</name>
    <dbReference type="NCBI Taxonomy" id="110368"/>
    <lineage>
        <taxon>Eukaryota</taxon>
        <taxon>Metazoa</taxon>
        <taxon>Ecdysozoa</taxon>
        <taxon>Arthropoda</taxon>
        <taxon>Hexapoda</taxon>
        <taxon>Insecta</taxon>
        <taxon>Pterygota</taxon>
        <taxon>Neoptera</taxon>
        <taxon>Endopterygota</taxon>
        <taxon>Lepidoptera</taxon>
        <taxon>Glossata</taxon>
        <taxon>Ditrysia</taxon>
        <taxon>Papilionoidea</taxon>
        <taxon>Nymphalidae</taxon>
        <taxon>Satyrinae</taxon>
        <taxon>Satyrini</taxon>
        <taxon>Mycalesina</taxon>
        <taxon>Bicyclus</taxon>
    </lineage>
</organism>
<dbReference type="RefSeq" id="XP_023934718.1">
    <property type="nucleotide sequence ID" value="XM_024078950.2"/>
</dbReference>
<dbReference type="PANTHER" id="PTHR13071:SF4">
    <property type="entry name" value="SMALL RIBOSOMAL SUBUNIT PROTEIN MS22"/>
    <property type="match status" value="1"/>
</dbReference>
<keyword evidence="2" id="KW-0687">Ribonucleoprotein</keyword>
<keyword evidence="1" id="KW-1185">Reference proteome</keyword>
<name>A0A6J1MP96_BICAN</name>
<proteinExistence type="predicted"/>
<dbReference type="AlphaFoldDB" id="A0A6J1MP96"/>
<reference evidence="2" key="1">
    <citation type="submission" date="2025-08" db="UniProtKB">
        <authorList>
            <consortium name="RefSeq"/>
        </authorList>
    </citation>
    <scope>IDENTIFICATION</scope>
</reference>
<dbReference type="KEGG" id="bany:112043490"/>
<dbReference type="CTD" id="56945"/>
<evidence type="ECO:0000313" key="2">
    <source>
        <dbReference type="RefSeq" id="XP_023934718.1"/>
    </source>
</evidence>
<accession>A0A6J1MP96</accession>
<gene>
    <name evidence="2" type="primary">LOC112043490</name>
</gene>
<dbReference type="InterPro" id="IPR019374">
    <property type="entry name" value="Ribosomal_mS22"/>
</dbReference>
<sequence>MSLLKLVQNNTKSAFFRCNEPKIFLISSRKLSIVPSIYDGEDPAPKFFSSGIQILLKRLTRPDFAKVFRKRNNSNISVLRTPKYKFVTDEELRMEKLKADKSADRLLQMPPVVKVHKPIDDVLSIDPALIGYDSAKYLFTDISFGVDNEHRTIIERDPDGTLRSCDHAERKRLNQIYFPMQGRKIREPLIFQDEEKFHSLLDRLQYEYVLDRACVQYEPDEPTYHKLTSITYQHIDLKSMYDLLRSTRHFGPLAFYLTWHKSVDNLMLELLQSADVREAVLLLALRQALHGDLSSGEESSALVSQILPTPVQLTKKEQLSEEDIQLDTKCIECVDKYINTNSAMKSQQGLALQGFREHYQQLVELSRGLKKAHGAA</sequence>
<dbReference type="Pfam" id="PF10245">
    <property type="entry name" value="MRP-S22"/>
    <property type="match status" value="1"/>
</dbReference>